<evidence type="ECO:0000313" key="2">
    <source>
        <dbReference type="EMBL" id="EIE20170.1"/>
    </source>
</evidence>
<dbReference type="KEGG" id="csl:COCSUDRAFT_44123"/>
<feature type="region of interest" description="Disordered" evidence="1">
    <location>
        <begin position="256"/>
        <end position="275"/>
    </location>
</feature>
<sequence>MFNAWFTHWKVPETTLVSSQADYRDTLPTRPEEIAEQLASVVQDGRWTLGLFECWGSRERLIKVTDAQKVAAPYFLYHMCDLAADYTARTLAECYWFGIDRTRWSRTVHALSLGREYSEPFSGLGRNYPTDIANLCMFVCCLGCAMGLGIGQIISICGNYGINFAAPFTCHAREKMRSYCASHQEMREAVVRGLDGPGLSPLDVHPSSWAHVEGFQAEMEHRQRRLAALQEEGVLFLPFEQRMTRDINSFRERRQARREMAATSGKSSRAGHAGVTERVDSGRASLLDNGPLQSVGGGVEMALLAAPGDADLAAELAAVATSAPKSGKMKRSNSIMF</sequence>
<gene>
    <name evidence="2" type="ORF">COCSUDRAFT_44123</name>
</gene>
<dbReference type="STRING" id="574566.I0YP51"/>
<reference evidence="2 3" key="1">
    <citation type="journal article" date="2012" name="Genome Biol.">
        <title>The genome of the polar eukaryotic microalga coccomyxa subellipsoidea reveals traits of cold adaptation.</title>
        <authorList>
            <person name="Blanc G."/>
            <person name="Agarkova I."/>
            <person name="Grimwood J."/>
            <person name="Kuo A."/>
            <person name="Brueggeman A."/>
            <person name="Dunigan D."/>
            <person name="Gurnon J."/>
            <person name="Ladunga I."/>
            <person name="Lindquist E."/>
            <person name="Lucas S."/>
            <person name="Pangilinan J."/>
            <person name="Proschold T."/>
            <person name="Salamov A."/>
            <person name="Schmutz J."/>
            <person name="Weeks D."/>
            <person name="Yamada T."/>
            <person name="Claverie J.M."/>
            <person name="Grigoriev I."/>
            <person name="Van Etten J."/>
            <person name="Lomsadze A."/>
            <person name="Borodovsky M."/>
        </authorList>
    </citation>
    <scope>NUCLEOTIDE SEQUENCE [LARGE SCALE GENOMIC DNA]</scope>
    <source>
        <strain evidence="2 3">C-169</strain>
    </source>
</reference>
<proteinExistence type="predicted"/>
<comment type="caution">
    <text evidence="2">The sequence shown here is derived from an EMBL/GenBank/DDBJ whole genome shotgun (WGS) entry which is preliminary data.</text>
</comment>
<dbReference type="OrthoDB" id="1045822at2759"/>
<dbReference type="RefSeq" id="XP_005644714.1">
    <property type="nucleotide sequence ID" value="XM_005644657.1"/>
</dbReference>
<protein>
    <submittedName>
        <fullName evidence="2">Uncharacterized protein</fullName>
    </submittedName>
</protein>
<dbReference type="EMBL" id="AGSI01000016">
    <property type="protein sequence ID" value="EIE20170.1"/>
    <property type="molecule type" value="Genomic_DNA"/>
</dbReference>
<evidence type="ECO:0000313" key="3">
    <source>
        <dbReference type="Proteomes" id="UP000007264"/>
    </source>
</evidence>
<evidence type="ECO:0000256" key="1">
    <source>
        <dbReference type="SAM" id="MobiDB-lite"/>
    </source>
</evidence>
<name>I0YP51_COCSC</name>
<accession>I0YP51</accession>
<organism evidence="2 3">
    <name type="scientific">Coccomyxa subellipsoidea (strain C-169)</name>
    <name type="common">Green microalga</name>
    <dbReference type="NCBI Taxonomy" id="574566"/>
    <lineage>
        <taxon>Eukaryota</taxon>
        <taxon>Viridiplantae</taxon>
        <taxon>Chlorophyta</taxon>
        <taxon>core chlorophytes</taxon>
        <taxon>Trebouxiophyceae</taxon>
        <taxon>Trebouxiophyceae incertae sedis</taxon>
        <taxon>Coccomyxaceae</taxon>
        <taxon>Coccomyxa</taxon>
        <taxon>Coccomyxa subellipsoidea</taxon>
    </lineage>
</organism>
<dbReference type="AlphaFoldDB" id="I0YP51"/>
<dbReference type="Proteomes" id="UP000007264">
    <property type="component" value="Unassembled WGS sequence"/>
</dbReference>
<dbReference type="GeneID" id="17038146"/>
<keyword evidence="3" id="KW-1185">Reference proteome</keyword>